<dbReference type="Gene3D" id="3.90.180.10">
    <property type="entry name" value="Medium-chain alcohol dehydrogenases, catalytic domain"/>
    <property type="match status" value="1"/>
</dbReference>
<name>A0A1V2IGU5_9ACTN</name>
<evidence type="ECO:0000259" key="3">
    <source>
        <dbReference type="SMART" id="SM00829"/>
    </source>
</evidence>
<evidence type="ECO:0000256" key="2">
    <source>
        <dbReference type="ARBA" id="ARBA00023002"/>
    </source>
</evidence>
<dbReference type="Proteomes" id="UP000188929">
    <property type="component" value="Unassembled WGS sequence"/>
</dbReference>
<comment type="caution">
    <text evidence="4">The sequence shown here is derived from an EMBL/GenBank/DDBJ whole genome shotgun (WGS) entry which is preliminary data.</text>
</comment>
<dbReference type="STRING" id="1834516.BL253_05130"/>
<evidence type="ECO:0000313" key="5">
    <source>
        <dbReference type="Proteomes" id="UP000188929"/>
    </source>
</evidence>
<dbReference type="InterPro" id="IPR036291">
    <property type="entry name" value="NAD(P)-bd_dom_sf"/>
</dbReference>
<feature type="domain" description="Enoyl reductase (ER)" evidence="3">
    <location>
        <begin position="10"/>
        <end position="323"/>
    </location>
</feature>
<dbReference type="InterPro" id="IPR013149">
    <property type="entry name" value="ADH-like_C"/>
</dbReference>
<dbReference type="SUPFAM" id="SSF50129">
    <property type="entry name" value="GroES-like"/>
    <property type="match status" value="1"/>
</dbReference>
<dbReference type="Gene3D" id="3.40.50.720">
    <property type="entry name" value="NAD(P)-binding Rossmann-like Domain"/>
    <property type="match status" value="1"/>
</dbReference>
<organism evidence="4 5">
    <name type="scientific">Pseudofrankia asymbiotica</name>
    <dbReference type="NCBI Taxonomy" id="1834516"/>
    <lineage>
        <taxon>Bacteria</taxon>
        <taxon>Bacillati</taxon>
        <taxon>Actinomycetota</taxon>
        <taxon>Actinomycetes</taxon>
        <taxon>Frankiales</taxon>
        <taxon>Frankiaceae</taxon>
        <taxon>Pseudofrankia</taxon>
    </lineage>
</organism>
<dbReference type="OrthoDB" id="9797931at2"/>
<dbReference type="RefSeq" id="WP_076814060.1">
    <property type="nucleotide sequence ID" value="NZ_MOMC01000010.1"/>
</dbReference>
<dbReference type="Pfam" id="PF00107">
    <property type="entry name" value="ADH_zinc_N"/>
    <property type="match status" value="1"/>
</dbReference>
<dbReference type="EMBL" id="MOMC01000010">
    <property type="protein sequence ID" value="ONH32418.1"/>
    <property type="molecule type" value="Genomic_DNA"/>
</dbReference>
<sequence>MRAIEVARFGGPEVLVPTDLPDPVPGPGEVLLAVTASDVMFVDIMVRSGLGKDVFPIRPPYVPGNGVGGRVVSVGDGVEDGWLGRQVIAHTGGPGGWGGYAERAVAAADELVMVPDGVDPLDAVAALHDGPTALRVVELARVRPGQWVLVLGAAGAMGILLVQLLRARGARVVGAARGDAKLDAVAAVGADAVVDYSRSRWTNQVLEATSAARVDVVLDGVGGTLGREAYWLVADGGHFSAHGTPSGSFAQIDPDDARERAVTVTGIGDLRISAPERTRLARGLLAGLGRQVRPVIGQAFPLAEAAKAHAAMENREAIAKTVLTVG</sequence>
<proteinExistence type="predicted"/>
<dbReference type="SMART" id="SM00829">
    <property type="entry name" value="PKS_ER"/>
    <property type="match status" value="1"/>
</dbReference>
<dbReference type="Pfam" id="PF08240">
    <property type="entry name" value="ADH_N"/>
    <property type="match status" value="1"/>
</dbReference>
<accession>A0A1V2IGU5</accession>
<protein>
    <recommendedName>
        <fullName evidence="3">Enoyl reductase (ER) domain-containing protein</fullName>
    </recommendedName>
</protein>
<evidence type="ECO:0000313" key="4">
    <source>
        <dbReference type="EMBL" id="ONH32418.1"/>
    </source>
</evidence>
<dbReference type="GO" id="GO:0016651">
    <property type="term" value="F:oxidoreductase activity, acting on NAD(P)H"/>
    <property type="evidence" value="ECO:0007669"/>
    <property type="project" value="TreeGrafter"/>
</dbReference>
<dbReference type="PANTHER" id="PTHR48106">
    <property type="entry name" value="QUINONE OXIDOREDUCTASE PIG3-RELATED"/>
    <property type="match status" value="1"/>
</dbReference>
<keyword evidence="1" id="KW-0521">NADP</keyword>
<dbReference type="GO" id="GO:0070402">
    <property type="term" value="F:NADPH binding"/>
    <property type="evidence" value="ECO:0007669"/>
    <property type="project" value="TreeGrafter"/>
</dbReference>
<dbReference type="AlphaFoldDB" id="A0A1V2IGU5"/>
<reference evidence="5" key="1">
    <citation type="submission" date="2016-10" db="EMBL/GenBank/DDBJ databases">
        <title>Frankia sp. NRRL B-16386 Genome sequencing.</title>
        <authorList>
            <person name="Ghodhbane-Gtari F."/>
            <person name="Swanson E."/>
            <person name="Gueddou A."/>
            <person name="Hezbri K."/>
            <person name="Ktari K."/>
            <person name="Nouioui I."/>
            <person name="Morris K."/>
            <person name="Simpson S."/>
            <person name="Abebe-Akele F."/>
            <person name="Thomas K."/>
            <person name="Gtari M."/>
            <person name="Tisa L.S."/>
        </authorList>
    </citation>
    <scope>NUCLEOTIDE SEQUENCE [LARGE SCALE GENOMIC DNA]</scope>
    <source>
        <strain evidence="5">NRRL B-16386</strain>
    </source>
</reference>
<dbReference type="InterPro" id="IPR013154">
    <property type="entry name" value="ADH-like_N"/>
</dbReference>
<gene>
    <name evidence="4" type="ORF">BL253_05130</name>
</gene>
<keyword evidence="2" id="KW-0560">Oxidoreductase</keyword>
<dbReference type="SUPFAM" id="SSF51735">
    <property type="entry name" value="NAD(P)-binding Rossmann-fold domains"/>
    <property type="match status" value="1"/>
</dbReference>
<keyword evidence="5" id="KW-1185">Reference proteome</keyword>
<dbReference type="InterPro" id="IPR011032">
    <property type="entry name" value="GroES-like_sf"/>
</dbReference>
<evidence type="ECO:0000256" key="1">
    <source>
        <dbReference type="ARBA" id="ARBA00022857"/>
    </source>
</evidence>
<dbReference type="InterPro" id="IPR020843">
    <property type="entry name" value="ER"/>
</dbReference>